<name>A0A7X3SIQ4_9FIRM</name>
<sequence length="303" mass="35243">MSGRGKRMDYYKRTGVENKLCISNFISFHYFEYVKEFEGIGESHNFWELVYIDYGNVKVVSNDKEYYVTSGEAYLHAPNELHNILSVGDFASTFIISFDCKCKELSAIQSRVLKFYGEETQIVKRLYAAGQKVFEGPYDIFDQQKLKLKEDAPYGGLQELKNQLELLLLTLIRNSYLKDKLPEIYQDRDFANERMIVDQVIGIILSSIYQKVTLDDICCQLSFSKSYILKVFKKQMGVSVMEYYSQMKIKEAKRLISEDKYTYTQIAGLLNYSSVHHFSSNFKQITNMTPSGYQRSVKNRSVI</sequence>
<evidence type="ECO:0000313" key="5">
    <source>
        <dbReference type="EMBL" id="MXP75610.1"/>
    </source>
</evidence>
<dbReference type="AlphaFoldDB" id="A0A7X3SIQ4"/>
<dbReference type="PROSITE" id="PS01124">
    <property type="entry name" value="HTH_ARAC_FAMILY_2"/>
    <property type="match status" value="1"/>
</dbReference>
<accession>A0A7X3SIQ4</accession>
<evidence type="ECO:0000259" key="4">
    <source>
        <dbReference type="PROSITE" id="PS01124"/>
    </source>
</evidence>
<protein>
    <submittedName>
        <fullName evidence="5">Helix-turn-helix domain-containing protein</fullName>
    </submittedName>
</protein>
<dbReference type="SUPFAM" id="SSF51182">
    <property type="entry name" value="RmlC-like cupins"/>
    <property type="match status" value="1"/>
</dbReference>
<dbReference type="Pfam" id="PF02311">
    <property type="entry name" value="AraC_binding"/>
    <property type="match status" value="1"/>
</dbReference>
<dbReference type="InterPro" id="IPR009057">
    <property type="entry name" value="Homeodomain-like_sf"/>
</dbReference>
<gene>
    <name evidence="5" type="ORF">GN277_09495</name>
</gene>
<comment type="caution">
    <text evidence="5">The sequence shown here is derived from an EMBL/GenBank/DDBJ whole genome shotgun (WGS) entry which is preliminary data.</text>
</comment>
<keyword evidence="3" id="KW-0804">Transcription</keyword>
<feature type="domain" description="HTH araC/xylS-type" evidence="4">
    <location>
        <begin position="198"/>
        <end position="296"/>
    </location>
</feature>
<keyword evidence="6" id="KW-1185">Reference proteome</keyword>
<dbReference type="EMBL" id="WUQX01000001">
    <property type="protein sequence ID" value="MXP75610.1"/>
    <property type="molecule type" value="Genomic_DNA"/>
</dbReference>
<dbReference type="InterPro" id="IPR018060">
    <property type="entry name" value="HTH_AraC"/>
</dbReference>
<dbReference type="PANTHER" id="PTHR43280:SF2">
    <property type="entry name" value="HTH-TYPE TRANSCRIPTIONAL REGULATOR EXSA"/>
    <property type="match status" value="1"/>
</dbReference>
<dbReference type="Proteomes" id="UP000460412">
    <property type="component" value="Unassembled WGS sequence"/>
</dbReference>
<dbReference type="GO" id="GO:0043565">
    <property type="term" value="F:sequence-specific DNA binding"/>
    <property type="evidence" value="ECO:0007669"/>
    <property type="project" value="InterPro"/>
</dbReference>
<dbReference type="SUPFAM" id="SSF46689">
    <property type="entry name" value="Homeodomain-like"/>
    <property type="match status" value="2"/>
</dbReference>
<dbReference type="InterPro" id="IPR014710">
    <property type="entry name" value="RmlC-like_jellyroll"/>
</dbReference>
<evidence type="ECO:0000313" key="6">
    <source>
        <dbReference type="Proteomes" id="UP000460412"/>
    </source>
</evidence>
<dbReference type="PANTHER" id="PTHR43280">
    <property type="entry name" value="ARAC-FAMILY TRANSCRIPTIONAL REGULATOR"/>
    <property type="match status" value="1"/>
</dbReference>
<keyword evidence="1" id="KW-0805">Transcription regulation</keyword>
<dbReference type="InterPro" id="IPR003313">
    <property type="entry name" value="AraC-bd"/>
</dbReference>
<evidence type="ECO:0000256" key="1">
    <source>
        <dbReference type="ARBA" id="ARBA00023015"/>
    </source>
</evidence>
<reference evidence="5 6" key="1">
    <citation type="submission" date="2019-12" db="EMBL/GenBank/DDBJ databases">
        <title>Sporaefaciens musculi gen. nov., sp. nov., a novel bacterium isolated from the caecum of an obese mouse.</title>
        <authorList>
            <person name="Rasmussen T.S."/>
            <person name="Streidl T."/>
            <person name="Hitch T.C.A."/>
            <person name="Wortmann E."/>
            <person name="Deptula P."/>
            <person name="Hansen M."/>
            <person name="Nielsen D.S."/>
            <person name="Clavel T."/>
            <person name="Vogensen F.K."/>
        </authorList>
    </citation>
    <scope>NUCLEOTIDE SEQUENCE [LARGE SCALE GENOMIC DNA]</scope>
    <source>
        <strain evidence="5 6">WCA-9-b2</strain>
    </source>
</reference>
<evidence type="ECO:0000256" key="3">
    <source>
        <dbReference type="ARBA" id="ARBA00023163"/>
    </source>
</evidence>
<proteinExistence type="predicted"/>
<dbReference type="Pfam" id="PF12833">
    <property type="entry name" value="HTH_18"/>
    <property type="match status" value="1"/>
</dbReference>
<evidence type="ECO:0000256" key="2">
    <source>
        <dbReference type="ARBA" id="ARBA00023125"/>
    </source>
</evidence>
<dbReference type="GO" id="GO:0003700">
    <property type="term" value="F:DNA-binding transcription factor activity"/>
    <property type="evidence" value="ECO:0007669"/>
    <property type="project" value="InterPro"/>
</dbReference>
<keyword evidence="2" id="KW-0238">DNA-binding</keyword>
<dbReference type="InterPro" id="IPR011051">
    <property type="entry name" value="RmlC_Cupin_sf"/>
</dbReference>
<dbReference type="Gene3D" id="1.10.10.60">
    <property type="entry name" value="Homeodomain-like"/>
    <property type="match status" value="2"/>
</dbReference>
<dbReference type="RefSeq" id="WP_159750849.1">
    <property type="nucleotide sequence ID" value="NZ_WUQX01000001.1"/>
</dbReference>
<organism evidence="5 6">
    <name type="scientific">Sporofaciens musculi</name>
    <dbReference type="NCBI Taxonomy" id="2681861"/>
    <lineage>
        <taxon>Bacteria</taxon>
        <taxon>Bacillati</taxon>
        <taxon>Bacillota</taxon>
        <taxon>Clostridia</taxon>
        <taxon>Lachnospirales</taxon>
        <taxon>Lachnospiraceae</taxon>
        <taxon>Sporofaciens</taxon>
    </lineage>
</organism>
<dbReference type="Gene3D" id="2.60.120.10">
    <property type="entry name" value="Jelly Rolls"/>
    <property type="match status" value="1"/>
</dbReference>
<dbReference type="SMART" id="SM00342">
    <property type="entry name" value="HTH_ARAC"/>
    <property type="match status" value="1"/>
</dbReference>